<keyword evidence="8" id="KW-0175">Coiled coil</keyword>
<dbReference type="InterPro" id="IPR006099">
    <property type="entry name" value="MeMalonylCoA_mutase_a/b_cat"/>
</dbReference>
<keyword evidence="5" id="KW-0479">Metal-binding</keyword>
<sequence>MKKVDFSQISPQNIEASNKIEANKTHETAEKIDLKAFYQFEDIAALKQRHFVSGIAPYLRGPYSTMYSARPWTIRQYAGFSTAEESNAFYKRNLKAGQKGLSVAFDLATHRGYDSDHERVEGDVGKAGVAIDSILDMKLLFDGIPLDKMSVSMTMNGAVIPIMAFYIVAAEEQGVDQKQLSGTIQNDILKEFMVRNTYIYPPLPSMRIISDIFEYTSLNMPKFNSISISGYHMQEAGATASIELAYTLADGLEYLRAGIEAGLDIDAFAPRLSFFWGIGMNHFMEVAKMRAGRLLWAKIVAQFNPKNKKSLALRTHCQTSGWSLTEQDPFNNVGRTCIEAMAAVFGGTQSLHTNALDEAIALPTDFSARIARNTQIFLQEESGITDFIDPWGGSYYVEKLTDDLVNKAWELIQEVEGLGGMAKAIETGVPKMRIEEAAARKQARLDAGKDVLVGVNKYQLDKEEPIDILEIDNTKVRQSQIERLNQLKAERDEEKVQIALQELEKVAKSGKGNLLTAAVKCARERASLGEISQAMEKSFGRYQATIRSISGVYSSESMEDNDFNTAKAKADEFAQLEGRRPRIMVAKMGQDGHDRGAKVISTSFADIGFDVDVGPLFQTPKEAAKQAVENDVHVIGVSSLAAGHKTLVPQIIKELEIMNRGDIMVVAGGVIPQQDYDFLYDAGVFGVFGPGTKISKSAIKILDLLIDSAK</sequence>
<evidence type="ECO:0000259" key="9">
    <source>
        <dbReference type="PROSITE" id="PS51332"/>
    </source>
</evidence>
<dbReference type="InterPro" id="IPR006158">
    <property type="entry name" value="Cobalamin-bd"/>
</dbReference>
<dbReference type="Gene3D" id="3.40.50.280">
    <property type="entry name" value="Cobalamin-binding domain"/>
    <property type="match status" value="1"/>
</dbReference>
<dbReference type="Pfam" id="PF02310">
    <property type="entry name" value="B12-binding"/>
    <property type="match status" value="1"/>
</dbReference>
<keyword evidence="4" id="KW-0846">Cobalamin</keyword>
<dbReference type="PANTHER" id="PTHR48101:SF4">
    <property type="entry name" value="METHYLMALONYL-COA MUTASE, MITOCHONDRIAL"/>
    <property type="match status" value="1"/>
</dbReference>
<evidence type="ECO:0000256" key="7">
    <source>
        <dbReference type="ARBA" id="ARBA00023285"/>
    </source>
</evidence>
<dbReference type="InterPro" id="IPR006159">
    <property type="entry name" value="Acid_CoA_mut_C"/>
</dbReference>
<evidence type="ECO:0000256" key="4">
    <source>
        <dbReference type="ARBA" id="ARBA00022628"/>
    </source>
</evidence>
<dbReference type="Proteomes" id="UP000236654">
    <property type="component" value="Unassembled WGS sequence"/>
</dbReference>
<comment type="caution">
    <text evidence="10">The sequence shown here is derived from an EMBL/GenBank/DDBJ whole genome shotgun (WGS) entry which is preliminary data.</text>
</comment>
<dbReference type="FunFam" id="3.40.50.280:FF:000002">
    <property type="entry name" value="Methylmalonyl-CoA mutase, mitochondrial"/>
    <property type="match status" value="1"/>
</dbReference>
<dbReference type="SUPFAM" id="SSF51703">
    <property type="entry name" value="Cobalamin (vitamin B12)-dependent enzymes"/>
    <property type="match status" value="1"/>
</dbReference>
<dbReference type="CDD" id="cd03679">
    <property type="entry name" value="MM_CoA_mutase_alpha_like"/>
    <property type="match status" value="1"/>
</dbReference>
<dbReference type="EMBL" id="PJNI01000002">
    <property type="protein sequence ID" value="PKR81631.1"/>
    <property type="molecule type" value="Genomic_DNA"/>
</dbReference>
<proteinExistence type="inferred from homology"/>
<dbReference type="InterPro" id="IPR006098">
    <property type="entry name" value="MMCoA_mutase_a_cat"/>
</dbReference>
<dbReference type="CDD" id="cd02071">
    <property type="entry name" value="MM_CoA_mut_B12_BD"/>
    <property type="match status" value="1"/>
</dbReference>
<comment type="cofactor">
    <cofactor evidence="1">
        <name>adenosylcob(III)alamin</name>
        <dbReference type="ChEBI" id="CHEBI:18408"/>
    </cofactor>
</comment>
<dbReference type="InterPro" id="IPR016176">
    <property type="entry name" value="Cbl-dep_enz_cat"/>
</dbReference>
<dbReference type="PROSITE" id="PS51332">
    <property type="entry name" value="B12_BINDING"/>
    <property type="match status" value="1"/>
</dbReference>
<name>A0A2I0R4W8_9FLAO</name>
<evidence type="ECO:0000256" key="6">
    <source>
        <dbReference type="ARBA" id="ARBA00023235"/>
    </source>
</evidence>
<evidence type="ECO:0000256" key="2">
    <source>
        <dbReference type="ARBA" id="ARBA00008465"/>
    </source>
</evidence>
<dbReference type="EC" id="5.4.99.2" evidence="3"/>
<dbReference type="GO" id="GO:0046872">
    <property type="term" value="F:metal ion binding"/>
    <property type="evidence" value="ECO:0007669"/>
    <property type="project" value="UniProtKB-KW"/>
</dbReference>
<dbReference type="InterPro" id="IPR036724">
    <property type="entry name" value="Cobalamin-bd_sf"/>
</dbReference>
<keyword evidence="11" id="KW-1185">Reference proteome</keyword>
<reference evidence="10 11" key="1">
    <citation type="submission" date="2017-12" db="EMBL/GenBank/DDBJ databases">
        <title>The draft genome sequence of Brumimicrobium saltpan LHR20.</title>
        <authorList>
            <person name="Do Z.-J."/>
            <person name="Luo H.-R."/>
        </authorList>
    </citation>
    <scope>NUCLEOTIDE SEQUENCE [LARGE SCALE GENOMIC DNA]</scope>
    <source>
        <strain evidence="10 11">LHR20</strain>
    </source>
</reference>
<accession>A0A2I0R4W8</accession>
<feature type="coiled-coil region" evidence="8">
    <location>
        <begin position="477"/>
        <end position="509"/>
    </location>
</feature>
<dbReference type="Gene3D" id="3.20.20.240">
    <property type="entry name" value="Methylmalonyl-CoA mutase"/>
    <property type="match status" value="1"/>
</dbReference>
<evidence type="ECO:0000256" key="3">
    <source>
        <dbReference type="ARBA" id="ARBA00012398"/>
    </source>
</evidence>
<dbReference type="PANTHER" id="PTHR48101">
    <property type="entry name" value="METHYLMALONYL-COA MUTASE, MITOCHONDRIAL-RELATED"/>
    <property type="match status" value="1"/>
</dbReference>
<dbReference type="GO" id="GO:0019678">
    <property type="term" value="P:propionate metabolic process, methylmalonyl pathway"/>
    <property type="evidence" value="ECO:0007669"/>
    <property type="project" value="TreeGrafter"/>
</dbReference>
<gene>
    <name evidence="10" type="ORF">CW751_03655</name>
</gene>
<evidence type="ECO:0000313" key="11">
    <source>
        <dbReference type="Proteomes" id="UP000236654"/>
    </source>
</evidence>
<dbReference type="OrthoDB" id="9762378at2"/>
<dbReference type="AlphaFoldDB" id="A0A2I0R4W8"/>
<dbReference type="NCBIfam" id="TIGR00641">
    <property type="entry name" value="acid_CoA_mut_N"/>
    <property type="match status" value="1"/>
</dbReference>
<organism evidence="10 11">
    <name type="scientific">Brumimicrobium salinarum</name>
    <dbReference type="NCBI Taxonomy" id="2058658"/>
    <lineage>
        <taxon>Bacteria</taxon>
        <taxon>Pseudomonadati</taxon>
        <taxon>Bacteroidota</taxon>
        <taxon>Flavobacteriia</taxon>
        <taxon>Flavobacteriales</taxon>
        <taxon>Crocinitomicaceae</taxon>
        <taxon>Brumimicrobium</taxon>
    </lineage>
</organism>
<dbReference type="RefSeq" id="WP_101333645.1">
    <property type="nucleotide sequence ID" value="NZ_PJNI01000002.1"/>
</dbReference>
<keyword evidence="6" id="KW-0413">Isomerase</keyword>
<dbReference type="Pfam" id="PF01642">
    <property type="entry name" value="MM_CoA_mutase"/>
    <property type="match status" value="1"/>
</dbReference>
<evidence type="ECO:0000313" key="10">
    <source>
        <dbReference type="EMBL" id="PKR81631.1"/>
    </source>
</evidence>
<dbReference type="SUPFAM" id="SSF52242">
    <property type="entry name" value="Cobalamin (vitamin B12)-binding domain"/>
    <property type="match status" value="1"/>
</dbReference>
<evidence type="ECO:0000256" key="5">
    <source>
        <dbReference type="ARBA" id="ARBA00022723"/>
    </source>
</evidence>
<protein>
    <recommendedName>
        <fullName evidence="3">methylmalonyl-CoA mutase</fullName>
        <ecNumber evidence="3">5.4.99.2</ecNumber>
    </recommendedName>
</protein>
<dbReference type="NCBIfam" id="NF006944">
    <property type="entry name" value="PRK09426.1"/>
    <property type="match status" value="1"/>
</dbReference>
<feature type="domain" description="B12-binding" evidence="9">
    <location>
        <begin position="580"/>
        <end position="710"/>
    </location>
</feature>
<dbReference type="GO" id="GO:0031419">
    <property type="term" value="F:cobalamin binding"/>
    <property type="evidence" value="ECO:0007669"/>
    <property type="project" value="UniProtKB-KW"/>
</dbReference>
<evidence type="ECO:0000256" key="8">
    <source>
        <dbReference type="SAM" id="Coils"/>
    </source>
</evidence>
<dbReference type="NCBIfam" id="TIGR00640">
    <property type="entry name" value="acid_CoA_mut_C"/>
    <property type="match status" value="1"/>
</dbReference>
<dbReference type="FunFam" id="3.20.20.240:FF:000001">
    <property type="entry name" value="Probable methylmalonyl-coa mutase"/>
    <property type="match status" value="1"/>
</dbReference>
<keyword evidence="7" id="KW-0170">Cobalt</keyword>
<evidence type="ECO:0000256" key="1">
    <source>
        <dbReference type="ARBA" id="ARBA00001922"/>
    </source>
</evidence>
<dbReference type="GO" id="GO:0004494">
    <property type="term" value="F:methylmalonyl-CoA mutase activity"/>
    <property type="evidence" value="ECO:0007669"/>
    <property type="project" value="UniProtKB-EC"/>
</dbReference>
<comment type="similarity">
    <text evidence="2">Belongs to the methylmalonyl-CoA mutase family.</text>
</comment>
<dbReference type="GO" id="GO:0005737">
    <property type="term" value="C:cytoplasm"/>
    <property type="evidence" value="ECO:0007669"/>
    <property type="project" value="TreeGrafter"/>
</dbReference>